<sequence>MRLSSAAFLFLFPCAPLIAGHGYVASITIDGNQYLGNTPYGGNRVLSPIRTITAVEPVKGAANPDISCGHGARNGAAVAYANPGSTVSFKWVNGFGGDQWPHFVGPLMTYMASCAPGGCVTFNSLSAKWFKIQQSGLRTDGTWAMKDLYDGFPVSVSLPPNIAPGEYLIRHEILALHSAQSIGGAEFYPSCAQLRVGGVQTGVPGSTVSLPGAYSDTDPGILFDPYGSTRDYTFPGPPLSQLVNGPPAKRVAEVDDEAAIESLEEAIDVNMDTV</sequence>
<evidence type="ECO:0000256" key="10">
    <source>
        <dbReference type="ARBA" id="ARBA00023157"/>
    </source>
</evidence>
<keyword evidence="4" id="KW-0479">Metal-binding</keyword>
<comment type="catalytic activity">
    <reaction evidence="14">
        <text>[(1-&gt;4)-beta-D-glucosyl]n+m + reduced acceptor + O2 = 4-dehydro-beta-D-glucosyl-[(1-&gt;4)-beta-D-glucosyl]n-1 + [(1-&gt;4)-beta-D-glucosyl]m + acceptor + H2O.</text>
        <dbReference type="EC" id="1.14.99.56"/>
    </reaction>
</comment>
<gene>
    <name evidence="18" type="ORF">GSI_03131</name>
</gene>
<dbReference type="GO" id="GO:0046872">
    <property type="term" value="F:metal ion binding"/>
    <property type="evidence" value="ECO:0007669"/>
    <property type="project" value="UniProtKB-KW"/>
</dbReference>
<evidence type="ECO:0000256" key="12">
    <source>
        <dbReference type="ARBA" id="ARBA00023326"/>
    </source>
</evidence>
<keyword evidence="7" id="KW-0560">Oxidoreductase</keyword>
<evidence type="ECO:0000259" key="17">
    <source>
        <dbReference type="Pfam" id="PF03443"/>
    </source>
</evidence>
<feature type="domain" description="Auxiliary Activity family 9 catalytic" evidence="17">
    <location>
        <begin position="21"/>
        <end position="229"/>
    </location>
</feature>
<dbReference type="OrthoDB" id="4849160at2759"/>
<name>A0A2G8SKQ7_9APHY</name>
<dbReference type="EC" id="1.14.99.56" evidence="15"/>
<evidence type="ECO:0000256" key="14">
    <source>
        <dbReference type="ARBA" id="ARBA00045077"/>
    </source>
</evidence>
<evidence type="ECO:0000313" key="19">
    <source>
        <dbReference type="Proteomes" id="UP000230002"/>
    </source>
</evidence>
<evidence type="ECO:0000256" key="9">
    <source>
        <dbReference type="ARBA" id="ARBA00023033"/>
    </source>
</evidence>
<evidence type="ECO:0000256" key="15">
    <source>
        <dbReference type="ARBA" id="ARBA00047174"/>
    </source>
</evidence>
<evidence type="ECO:0000256" key="8">
    <source>
        <dbReference type="ARBA" id="ARBA00023008"/>
    </source>
</evidence>
<feature type="chain" id="PRO_5013970377" description="lytic cellulose monooxygenase (C4-dehydrogenating)" evidence="16">
    <location>
        <begin position="20"/>
        <end position="274"/>
    </location>
</feature>
<evidence type="ECO:0000256" key="1">
    <source>
        <dbReference type="ARBA" id="ARBA00001973"/>
    </source>
</evidence>
<protein>
    <recommendedName>
        <fullName evidence="15">lytic cellulose monooxygenase (C4-dehydrogenating)</fullName>
        <ecNumber evidence="15">1.14.99.56</ecNumber>
    </recommendedName>
</protein>
<dbReference type="GO" id="GO:0005576">
    <property type="term" value="C:extracellular region"/>
    <property type="evidence" value="ECO:0007669"/>
    <property type="project" value="UniProtKB-SubCell"/>
</dbReference>
<evidence type="ECO:0000256" key="2">
    <source>
        <dbReference type="ARBA" id="ARBA00004613"/>
    </source>
</evidence>
<evidence type="ECO:0000256" key="4">
    <source>
        <dbReference type="ARBA" id="ARBA00022723"/>
    </source>
</evidence>
<evidence type="ECO:0000256" key="6">
    <source>
        <dbReference type="ARBA" id="ARBA00023001"/>
    </source>
</evidence>
<comment type="subcellular location">
    <subcellularLocation>
        <location evidence="2">Secreted</location>
    </subcellularLocation>
</comment>
<dbReference type="CDD" id="cd21175">
    <property type="entry name" value="LPMO_AA9"/>
    <property type="match status" value="1"/>
</dbReference>
<feature type="signal peptide" evidence="16">
    <location>
        <begin position="1"/>
        <end position="19"/>
    </location>
</feature>
<keyword evidence="11" id="KW-0119">Carbohydrate metabolism</keyword>
<dbReference type="Gene3D" id="2.70.50.70">
    <property type="match status" value="1"/>
</dbReference>
<dbReference type="STRING" id="1077348.A0A2G8SKQ7"/>
<comment type="caution">
    <text evidence="18">The sequence shown here is derived from an EMBL/GenBank/DDBJ whole genome shotgun (WGS) entry which is preliminary data.</text>
</comment>
<comment type="cofactor">
    <cofactor evidence="1">
        <name>Cu(2+)</name>
        <dbReference type="ChEBI" id="CHEBI:29036"/>
    </cofactor>
</comment>
<proteinExistence type="inferred from homology"/>
<evidence type="ECO:0000256" key="13">
    <source>
        <dbReference type="ARBA" id="ARBA00044502"/>
    </source>
</evidence>
<evidence type="ECO:0000313" key="18">
    <source>
        <dbReference type="EMBL" id="PIL34356.1"/>
    </source>
</evidence>
<dbReference type="PANTHER" id="PTHR33353">
    <property type="entry name" value="PUTATIVE (AFU_ORTHOLOGUE AFUA_1G12560)-RELATED"/>
    <property type="match status" value="1"/>
</dbReference>
<dbReference type="Proteomes" id="UP000230002">
    <property type="component" value="Unassembled WGS sequence"/>
</dbReference>
<evidence type="ECO:0000256" key="7">
    <source>
        <dbReference type="ARBA" id="ARBA00023002"/>
    </source>
</evidence>
<keyword evidence="3" id="KW-0964">Secreted</keyword>
<keyword evidence="9" id="KW-0503">Monooxygenase</keyword>
<accession>A0A2G8SKQ7</accession>
<comment type="similarity">
    <text evidence="13">Belongs to the polysaccharide monooxygenase AA9 family.</text>
</comment>
<evidence type="ECO:0000256" key="16">
    <source>
        <dbReference type="SAM" id="SignalP"/>
    </source>
</evidence>
<keyword evidence="8" id="KW-0186">Copper</keyword>
<dbReference type="InterPro" id="IPR005103">
    <property type="entry name" value="AA9_LPMO"/>
</dbReference>
<dbReference type="Pfam" id="PF03443">
    <property type="entry name" value="AA9"/>
    <property type="match status" value="1"/>
</dbReference>
<keyword evidence="6" id="KW-0136">Cellulose degradation</keyword>
<dbReference type="AlphaFoldDB" id="A0A2G8SKQ7"/>
<dbReference type="EMBL" id="AYKW01000005">
    <property type="protein sequence ID" value="PIL34356.1"/>
    <property type="molecule type" value="Genomic_DNA"/>
</dbReference>
<keyword evidence="19" id="KW-1185">Reference proteome</keyword>
<evidence type="ECO:0000256" key="5">
    <source>
        <dbReference type="ARBA" id="ARBA00022729"/>
    </source>
</evidence>
<keyword evidence="12" id="KW-0624">Polysaccharide degradation</keyword>
<dbReference type="GO" id="GO:0004497">
    <property type="term" value="F:monooxygenase activity"/>
    <property type="evidence" value="ECO:0007669"/>
    <property type="project" value="UniProtKB-KW"/>
</dbReference>
<keyword evidence="5 16" id="KW-0732">Signal</keyword>
<dbReference type="PANTHER" id="PTHR33353:SF10">
    <property type="entry name" value="ENDO-BETA-1,4-GLUCANASE D"/>
    <property type="match status" value="1"/>
</dbReference>
<evidence type="ECO:0000256" key="11">
    <source>
        <dbReference type="ARBA" id="ARBA00023277"/>
    </source>
</evidence>
<organism evidence="18 19">
    <name type="scientific">Ganoderma sinense ZZ0214-1</name>
    <dbReference type="NCBI Taxonomy" id="1077348"/>
    <lineage>
        <taxon>Eukaryota</taxon>
        <taxon>Fungi</taxon>
        <taxon>Dikarya</taxon>
        <taxon>Basidiomycota</taxon>
        <taxon>Agaricomycotina</taxon>
        <taxon>Agaricomycetes</taxon>
        <taxon>Polyporales</taxon>
        <taxon>Polyporaceae</taxon>
        <taxon>Ganoderma</taxon>
    </lineage>
</organism>
<evidence type="ECO:0000256" key="3">
    <source>
        <dbReference type="ARBA" id="ARBA00022525"/>
    </source>
</evidence>
<dbReference type="GO" id="GO:0030245">
    <property type="term" value="P:cellulose catabolic process"/>
    <property type="evidence" value="ECO:0007669"/>
    <property type="project" value="UniProtKB-KW"/>
</dbReference>
<keyword evidence="10" id="KW-1015">Disulfide bond</keyword>
<reference evidence="18 19" key="1">
    <citation type="journal article" date="2015" name="Sci. Rep.">
        <title>Chromosome-level genome map provides insights into diverse defense mechanisms in the medicinal fungus Ganoderma sinense.</title>
        <authorList>
            <person name="Zhu Y."/>
            <person name="Xu J."/>
            <person name="Sun C."/>
            <person name="Zhou S."/>
            <person name="Xu H."/>
            <person name="Nelson D.R."/>
            <person name="Qian J."/>
            <person name="Song J."/>
            <person name="Luo H."/>
            <person name="Xiang L."/>
            <person name="Li Y."/>
            <person name="Xu Z."/>
            <person name="Ji A."/>
            <person name="Wang L."/>
            <person name="Lu S."/>
            <person name="Hayward A."/>
            <person name="Sun W."/>
            <person name="Li X."/>
            <person name="Schwartz D.C."/>
            <person name="Wang Y."/>
            <person name="Chen S."/>
        </authorList>
    </citation>
    <scope>NUCLEOTIDE SEQUENCE [LARGE SCALE GENOMIC DNA]</scope>
    <source>
        <strain evidence="18 19">ZZ0214-1</strain>
    </source>
</reference>
<dbReference type="InterPro" id="IPR049892">
    <property type="entry name" value="AA9"/>
</dbReference>